<keyword evidence="1" id="KW-1133">Transmembrane helix</keyword>
<dbReference type="EMBL" id="ML736297">
    <property type="protein sequence ID" value="KAE8374018.1"/>
    <property type="molecule type" value="Genomic_DNA"/>
</dbReference>
<keyword evidence="1" id="KW-0812">Transmembrane</keyword>
<dbReference type="Proteomes" id="UP000326198">
    <property type="component" value="Unassembled WGS sequence"/>
</dbReference>
<reference evidence="2 3" key="1">
    <citation type="submission" date="2019-04" db="EMBL/GenBank/DDBJ databases">
        <title>Friends and foes A comparative genomics studyof 23 Aspergillus species from section Flavi.</title>
        <authorList>
            <consortium name="DOE Joint Genome Institute"/>
            <person name="Kjaerbolling I."/>
            <person name="Vesth T."/>
            <person name="Frisvad J.C."/>
            <person name="Nybo J.L."/>
            <person name="Theobald S."/>
            <person name="Kildgaard S."/>
            <person name="Isbrandt T."/>
            <person name="Kuo A."/>
            <person name="Sato A."/>
            <person name="Lyhne E.K."/>
            <person name="Kogle M.E."/>
            <person name="Wiebenga A."/>
            <person name="Kun R.S."/>
            <person name="Lubbers R.J."/>
            <person name="Makela M.R."/>
            <person name="Barry K."/>
            <person name="Chovatia M."/>
            <person name="Clum A."/>
            <person name="Daum C."/>
            <person name="Haridas S."/>
            <person name="He G."/>
            <person name="LaButti K."/>
            <person name="Lipzen A."/>
            <person name="Mondo S."/>
            <person name="Riley R."/>
            <person name="Salamov A."/>
            <person name="Simmons B.A."/>
            <person name="Magnuson J.K."/>
            <person name="Henrissat B."/>
            <person name="Mortensen U.H."/>
            <person name="Larsen T.O."/>
            <person name="Devries R.P."/>
            <person name="Grigoriev I.V."/>
            <person name="Machida M."/>
            <person name="Baker S.E."/>
            <person name="Andersen M.R."/>
        </authorList>
    </citation>
    <scope>NUCLEOTIDE SEQUENCE [LARGE SCALE GENOMIC DNA]</scope>
    <source>
        <strain evidence="2 3">IBT 29228</strain>
    </source>
</reference>
<evidence type="ECO:0000256" key="1">
    <source>
        <dbReference type="SAM" id="Phobius"/>
    </source>
</evidence>
<gene>
    <name evidence="2" type="ORF">BDV26DRAFT_54000</name>
</gene>
<name>A0A5N7AYT0_9EURO</name>
<organism evidence="2 3">
    <name type="scientific">Aspergillus bertholletiae</name>
    <dbReference type="NCBI Taxonomy" id="1226010"/>
    <lineage>
        <taxon>Eukaryota</taxon>
        <taxon>Fungi</taxon>
        <taxon>Dikarya</taxon>
        <taxon>Ascomycota</taxon>
        <taxon>Pezizomycotina</taxon>
        <taxon>Eurotiomycetes</taxon>
        <taxon>Eurotiomycetidae</taxon>
        <taxon>Eurotiales</taxon>
        <taxon>Aspergillaceae</taxon>
        <taxon>Aspergillus</taxon>
        <taxon>Aspergillus subgen. Circumdati</taxon>
    </lineage>
</organism>
<protein>
    <submittedName>
        <fullName evidence="2">Uncharacterized protein</fullName>
    </submittedName>
</protein>
<keyword evidence="3" id="KW-1185">Reference proteome</keyword>
<evidence type="ECO:0000313" key="2">
    <source>
        <dbReference type="EMBL" id="KAE8374018.1"/>
    </source>
</evidence>
<feature type="transmembrane region" description="Helical" evidence="1">
    <location>
        <begin position="72"/>
        <end position="90"/>
    </location>
</feature>
<sequence>MRHRICTSIDAILWELCGSSRTLRHSSCHAIWVAPRLWPLISGGGERPLDVLYLHLSVCLSLSFFLPCPSTIKISAFLFYFIFFLAWSHLSQ</sequence>
<keyword evidence="1" id="KW-0472">Membrane</keyword>
<accession>A0A5N7AYT0</accession>
<dbReference type="AlphaFoldDB" id="A0A5N7AYT0"/>
<evidence type="ECO:0000313" key="3">
    <source>
        <dbReference type="Proteomes" id="UP000326198"/>
    </source>
</evidence>
<proteinExistence type="predicted"/>